<evidence type="ECO:0000256" key="1">
    <source>
        <dbReference type="ARBA" id="ARBA00004613"/>
    </source>
</evidence>
<proteinExistence type="inferred from homology"/>
<dbReference type="EMBL" id="JAEAOA010002353">
    <property type="protein sequence ID" value="KAK3612585.1"/>
    <property type="molecule type" value="Genomic_DNA"/>
</dbReference>
<organism evidence="6 7">
    <name type="scientific">Potamilus streckersoni</name>
    <dbReference type="NCBI Taxonomy" id="2493646"/>
    <lineage>
        <taxon>Eukaryota</taxon>
        <taxon>Metazoa</taxon>
        <taxon>Spiralia</taxon>
        <taxon>Lophotrochozoa</taxon>
        <taxon>Mollusca</taxon>
        <taxon>Bivalvia</taxon>
        <taxon>Autobranchia</taxon>
        <taxon>Heteroconchia</taxon>
        <taxon>Palaeoheterodonta</taxon>
        <taxon>Unionida</taxon>
        <taxon>Unionoidea</taxon>
        <taxon>Unionidae</taxon>
        <taxon>Ambleminae</taxon>
        <taxon>Lampsilini</taxon>
        <taxon>Potamilus</taxon>
    </lineage>
</organism>
<evidence type="ECO:0000256" key="2">
    <source>
        <dbReference type="ARBA" id="ARBA00010701"/>
    </source>
</evidence>
<reference evidence="6" key="1">
    <citation type="journal article" date="2021" name="Genome Biol. Evol.">
        <title>A High-Quality Reference Genome for a Parasitic Bivalve with Doubly Uniparental Inheritance (Bivalvia: Unionida).</title>
        <authorList>
            <person name="Smith C.H."/>
        </authorList>
    </citation>
    <scope>NUCLEOTIDE SEQUENCE</scope>
    <source>
        <strain evidence="6">CHS0354</strain>
    </source>
</reference>
<dbReference type="Pfam" id="PF00151">
    <property type="entry name" value="Lipase"/>
    <property type="match status" value="1"/>
</dbReference>
<evidence type="ECO:0000313" key="7">
    <source>
        <dbReference type="Proteomes" id="UP001195483"/>
    </source>
</evidence>
<dbReference type="Proteomes" id="UP001195483">
    <property type="component" value="Unassembled WGS sequence"/>
</dbReference>
<keyword evidence="7" id="KW-1185">Reference proteome</keyword>
<evidence type="ECO:0000313" key="6">
    <source>
        <dbReference type="EMBL" id="KAK3612585.1"/>
    </source>
</evidence>
<dbReference type="InterPro" id="IPR000734">
    <property type="entry name" value="TAG_lipase"/>
</dbReference>
<reference evidence="6" key="2">
    <citation type="journal article" date="2021" name="Genome Biol. Evol.">
        <title>Developing a high-quality reference genome for a parasitic bivalve with doubly uniparental inheritance (Bivalvia: Unionida).</title>
        <authorList>
            <person name="Smith C.H."/>
        </authorList>
    </citation>
    <scope>NUCLEOTIDE SEQUENCE</scope>
    <source>
        <strain evidence="6">CHS0354</strain>
        <tissue evidence="6">Mantle</tissue>
    </source>
</reference>
<comment type="subcellular location">
    <subcellularLocation>
        <location evidence="1">Secreted</location>
    </subcellularLocation>
</comment>
<dbReference type="AlphaFoldDB" id="A0AAE0WHT2"/>
<comment type="caution">
    <text evidence="6">The sequence shown here is derived from an EMBL/GenBank/DDBJ whole genome shotgun (WGS) entry which is preliminary data.</text>
</comment>
<evidence type="ECO:0000256" key="4">
    <source>
        <dbReference type="RuleBase" id="RU004262"/>
    </source>
</evidence>
<reference evidence="6" key="3">
    <citation type="submission" date="2023-05" db="EMBL/GenBank/DDBJ databases">
        <authorList>
            <person name="Smith C.H."/>
        </authorList>
    </citation>
    <scope>NUCLEOTIDE SEQUENCE</scope>
    <source>
        <strain evidence="6">CHS0354</strain>
        <tissue evidence="6">Mantle</tissue>
    </source>
</reference>
<evidence type="ECO:0000259" key="5">
    <source>
        <dbReference type="Pfam" id="PF00151"/>
    </source>
</evidence>
<name>A0AAE0WHT2_9BIVA</name>
<dbReference type="SUPFAM" id="SSF53474">
    <property type="entry name" value="alpha/beta-Hydrolases"/>
    <property type="match status" value="1"/>
</dbReference>
<comment type="similarity">
    <text evidence="2 4">Belongs to the AB hydrolase superfamily. Lipase family.</text>
</comment>
<dbReference type="GO" id="GO:0016298">
    <property type="term" value="F:lipase activity"/>
    <property type="evidence" value="ECO:0007669"/>
    <property type="project" value="InterPro"/>
</dbReference>
<sequence>MNTWRKRKKCGHEFAVSENVTSLPSQTKIFTEKSSTASVGHFNSTWTSKPSTTTGSTTTTVNPMINKTVCYNIVGCFDNYPPFDNADYDLPMSPEEVGTQFLLFTRRNLAMNETQFISYTDISNITNSYFDATKKTKFIIHGFSNSITTEWIYEMKDELLKTVRTWQEIFHKGDQSVI</sequence>
<feature type="domain" description="Lipase" evidence="5">
    <location>
        <begin position="68"/>
        <end position="162"/>
    </location>
</feature>
<protein>
    <recommendedName>
        <fullName evidence="5">Lipase domain-containing protein</fullName>
    </recommendedName>
</protein>
<evidence type="ECO:0000256" key="3">
    <source>
        <dbReference type="ARBA" id="ARBA00022525"/>
    </source>
</evidence>
<dbReference type="InterPro" id="IPR013818">
    <property type="entry name" value="Lipase"/>
</dbReference>
<keyword evidence="3" id="KW-0964">Secreted</keyword>
<dbReference type="GO" id="GO:0005615">
    <property type="term" value="C:extracellular space"/>
    <property type="evidence" value="ECO:0007669"/>
    <property type="project" value="TreeGrafter"/>
</dbReference>
<gene>
    <name evidence="6" type="ORF">CHS0354_042087</name>
</gene>
<dbReference type="Gene3D" id="3.40.50.1820">
    <property type="entry name" value="alpha/beta hydrolase"/>
    <property type="match status" value="1"/>
</dbReference>
<dbReference type="InterPro" id="IPR029058">
    <property type="entry name" value="AB_hydrolase_fold"/>
</dbReference>
<dbReference type="GO" id="GO:0016042">
    <property type="term" value="P:lipid catabolic process"/>
    <property type="evidence" value="ECO:0007669"/>
    <property type="project" value="TreeGrafter"/>
</dbReference>
<accession>A0AAE0WHT2</accession>
<dbReference type="PANTHER" id="PTHR11610">
    <property type="entry name" value="LIPASE"/>
    <property type="match status" value="1"/>
</dbReference>